<dbReference type="EMBL" id="JAGKQM010000003">
    <property type="protein sequence ID" value="KAH0936197.1"/>
    <property type="molecule type" value="Genomic_DNA"/>
</dbReference>
<reference evidence="2 3" key="1">
    <citation type="submission" date="2021-05" db="EMBL/GenBank/DDBJ databases">
        <title>Genome Assembly of Synthetic Allotetraploid Brassica napus Reveals Homoeologous Exchanges between Subgenomes.</title>
        <authorList>
            <person name="Davis J.T."/>
        </authorList>
    </citation>
    <scope>NUCLEOTIDE SEQUENCE [LARGE SCALE GENOMIC DNA]</scope>
    <source>
        <strain evidence="3">cv. Da-Ae</strain>
        <tissue evidence="2">Seedling</tissue>
    </source>
</reference>
<feature type="compositionally biased region" description="Basic and acidic residues" evidence="1">
    <location>
        <begin position="9"/>
        <end position="25"/>
    </location>
</feature>
<keyword evidence="3" id="KW-1185">Reference proteome</keyword>
<evidence type="ECO:0000256" key="1">
    <source>
        <dbReference type="SAM" id="MobiDB-lite"/>
    </source>
</evidence>
<protein>
    <submittedName>
        <fullName evidence="2">Uncharacterized protein</fullName>
    </submittedName>
</protein>
<gene>
    <name evidence="2" type="ORF">HID58_013314</name>
</gene>
<evidence type="ECO:0000313" key="2">
    <source>
        <dbReference type="EMBL" id="KAH0936197.1"/>
    </source>
</evidence>
<accession>A0ABQ8E3L0</accession>
<sequence length="33" mass="3628">MSTYSSLSDSDRRSFSSRSTDRSRMGTDLAAPV</sequence>
<dbReference type="Proteomes" id="UP000824890">
    <property type="component" value="Unassembled WGS sequence"/>
</dbReference>
<name>A0ABQ8E3L0_BRANA</name>
<proteinExistence type="predicted"/>
<feature type="region of interest" description="Disordered" evidence="1">
    <location>
        <begin position="1"/>
        <end position="33"/>
    </location>
</feature>
<comment type="caution">
    <text evidence="2">The sequence shown here is derived from an EMBL/GenBank/DDBJ whole genome shotgun (WGS) entry which is preliminary data.</text>
</comment>
<organism evidence="2 3">
    <name type="scientific">Brassica napus</name>
    <name type="common">Rape</name>
    <dbReference type="NCBI Taxonomy" id="3708"/>
    <lineage>
        <taxon>Eukaryota</taxon>
        <taxon>Viridiplantae</taxon>
        <taxon>Streptophyta</taxon>
        <taxon>Embryophyta</taxon>
        <taxon>Tracheophyta</taxon>
        <taxon>Spermatophyta</taxon>
        <taxon>Magnoliopsida</taxon>
        <taxon>eudicotyledons</taxon>
        <taxon>Gunneridae</taxon>
        <taxon>Pentapetalae</taxon>
        <taxon>rosids</taxon>
        <taxon>malvids</taxon>
        <taxon>Brassicales</taxon>
        <taxon>Brassicaceae</taxon>
        <taxon>Brassiceae</taxon>
        <taxon>Brassica</taxon>
    </lineage>
</organism>
<evidence type="ECO:0000313" key="3">
    <source>
        <dbReference type="Proteomes" id="UP000824890"/>
    </source>
</evidence>